<dbReference type="GO" id="GO:0006412">
    <property type="term" value="P:translation"/>
    <property type="evidence" value="ECO:0007669"/>
    <property type="project" value="InterPro"/>
</dbReference>
<keyword evidence="4" id="KW-0934">Plastid</keyword>
<gene>
    <name evidence="4" type="primary">rpl19</name>
</gene>
<sequence>MKCSNYIQHFEQKQNQPPYTFQIGEYIKVGFWDTTQKKRVQFFEGIVISIKHSGSHQKMVTIRRPGSSGIERVFASNSPQIQTIEGFRSLPSPSLREGFREHRERNPRKFRRSKLFYLRKRIGKAAFG</sequence>
<proteinExistence type="inferred from homology"/>
<dbReference type="EMBL" id="MH591106">
    <property type="protein sequence ID" value="AYC65131.1"/>
    <property type="molecule type" value="Genomic_DNA"/>
</dbReference>
<reference evidence="4" key="2">
    <citation type="journal article" date="2019" name="Mol. Phylogenet. Evol.">
        <title>Reassessment of the classification of bryopsidales (chlorophyta) based on chloroplast phylogenomic analyses.</title>
        <authorList>
            <person name="Cremen M.C."/>
            <person name="Leliaert F."/>
            <person name="West J."/>
            <person name="Lam D.W."/>
            <person name="Shimada S."/>
            <person name="Lopez-Bautista J.M."/>
            <person name="Verbruggen H."/>
        </authorList>
    </citation>
    <scope>NUCLEOTIDE SEQUENCE</scope>
</reference>
<evidence type="ECO:0000256" key="2">
    <source>
        <dbReference type="ARBA" id="ARBA00022980"/>
    </source>
</evidence>
<evidence type="ECO:0000256" key="1">
    <source>
        <dbReference type="ARBA" id="ARBA00005781"/>
    </source>
</evidence>
<dbReference type="RefSeq" id="YP_009519219.1">
    <property type="nucleotide sequence ID" value="NC_039523.1"/>
</dbReference>
<evidence type="ECO:0000313" key="4">
    <source>
        <dbReference type="EMBL" id="AYC65131.1"/>
    </source>
</evidence>
<dbReference type="GeneID" id="38278954"/>
<dbReference type="PRINTS" id="PR00061">
    <property type="entry name" value="RIBOSOMALL19"/>
</dbReference>
<dbReference type="InterPro" id="IPR008991">
    <property type="entry name" value="Translation_prot_SH3-like_sf"/>
</dbReference>
<comment type="similarity">
    <text evidence="1">Belongs to the bacterial ribosomal protein bL19 family.</text>
</comment>
<dbReference type="PANTHER" id="PTHR15680">
    <property type="entry name" value="RIBOSOMAL PROTEIN L19"/>
    <property type="match status" value="1"/>
</dbReference>
<protein>
    <submittedName>
        <fullName evidence="4">Ribosomal protein L19</fullName>
    </submittedName>
</protein>
<dbReference type="AlphaFoldDB" id="A0A386B0B5"/>
<dbReference type="GO" id="GO:0003735">
    <property type="term" value="F:structural constituent of ribosome"/>
    <property type="evidence" value="ECO:0007669"/>
    <property type="project" value="InterPro"/>
</dbReference>
<keyword evidence="4" id="KW-0150">Chloroplast</keyword>
<organism evidence="4">
    <name type="scientific">Caulerpa verticillata</name>
    <dbReference type="NCBI Taxonomy" id="177082"/>
    <lineage>
        <taxon>Eukaryota</taxon>
        <taxon>Viridiplantae</taxon>
        <taxon>Chlorophyta</taxon>
        <taxon>core chlorophytes</taxon>
        <taxon>Ulvophyceae</taxon>
        <taxon>TCBD clade</taxon>
        <taxon>Bryopsidales</taxon>
        <taxon>Halimedineae</taxon>
        <taxon>Caulerpaceae</taxon>
        <taxon>Caulerpa</taxon>
    </lineage>
</organism>
<accession>A0A386B0B5</accession>
<dbReference type="SUPFAM" id="SSF50104">
    <property type="entry name" value="Translation proteins SH3-like domain"/>
    <property type="match status" value="1"/>
</dbReference>
<dbReference type="GO" id="GO:0005840">
    <property type="term" value="C:ribosome"/>
    <property type="evidence" value="ECO:0007669"/>
    <property type="project" value="UniProtKB-KW"/>
</dbReference>
<dbReference type="InterPro" id="IPR038657">
    <property type="entry name" value="Ribosomal_bL19_sf"/>
</dbReference>
<name>A0A386B0B5_9CHLO</name>
<dbReference type="InterPro" id="IPR001857">
    <property type="entry name" value="Ribosomal_bL19"/>
</dbReference>
<dbReference type="Gene3D" id="2.30.30.790">
    <property type="match status" value="1"/>
</dbReference>
<geneLocation type="chloroplast" evidence="4"/>
<dbReference type="GO" id="GO:1990904">
    <property type="term" value="C:ribonucleoprotein complex"/>
    <property type="evidence" value="ECO:0007669"/>
    <property type="project" value="UniProtKB-KW"/>
</dbReference>
<evidence type="ECO:0000256" key="3">
    <source>
        <dbReference type="ARBA" id="ARBA00023274"/>
    </source>
</evidence>
<keyword evidence="2 4" id="KW-0689">Ribosomal protein</keyword>
<keyword evidence="3" id="KW-0687">Ribonucleoprotein</keyword>
<dbReference type="PANTHER" id="PTHR15680:SF9">
    <property type="entry name" value="LARGE RIBOSOMAL SUBUNIT PROTEIN BL19M"/>
    <property type="match status" value="1"/>
</dbReference>
<reference evidence="4" key="1">
    <citation type="submission" date="2018-07" db="EMBL/GenBank/DDBJ databases">
        <authorList>
            <person name="Quirk P.G."/>
            <person name="Krulwich T.A."/>
        </authorList>
    </citation>
    <scope>NUCLEOTIDE SEQUENCE</scope>
</reference>
<dbReference type="Pfam" id="PF01245">
    <property type="entry name" value="Ribosomal_L19"/>
    <property type="match status" value="1"/>
</dbReference>